<feature type="domain" description="Glycosyltransferase subfamily 4-like N-terminal" evidence="1">
    <location>
        <begin position="21"/>
        <end position="214"/>
    </location>
</feature>
<dbReference type="SUPFAM" id="SSF53756">
    <property type="entry name" value="UDP-Glycosyltransferase/glycogen phosphorylase"/>
    <property type="match status" value="1"/>
</dbReference>
<reference evidence="2 3" key="1">
    <citation type="submission" date="2017-06" db="EMBL/GenBank/DDBJ databases">
        <title>Novel microbial phyla capable of carbon fixation and sulfur reduction in deep-sea sediments.</title>
        <authorList>
            <person name="Huang J."/>
            <person name="Baker B."/>
            <person name="Wang Y."/>
        </authorList>
    </citation>
    <scope>NUCLEOTIDE SEQUENCE [LARGE SCALE GENOMIC DNA]</scope>
    <source>
        <strain evidence="2">B3_TA06</strain>
    </source>
</reference>
<name>A0A532UQU9_UNCT6</name>
<gene>
    <name evidence="2" type="ORF">CEE36_11140</name>
</gene>
<dbReference type="PANTHER" id="PTHR12526">
    <property type="entry name" value="GLYCOSYLTRANSFERASE"/>
    <property type="match status" value="1"/>
</dbReference>
<dbReference type="Pfam" id="PF13579">
    <property type="entry name" value="Glyco_trans_4_4"/>
    <property type="match status" value="1"/>
</dbReference>
<evidence type="ECO:0000313" key="3">
    <source>
        <dbReference type="Proteomes" id="UP000317778"/>
    </source>
</evidence>
<dbReference type="EMBL" id="NJBO01000034">
    <property type="protein sequence ID" value="TKJ37293.1"/>
    <property type="molecule type" value="Genomic_DNA"/>
</dbReference>
<organism evidence="2 3">
    <name type="scientific">candidate division TA06 bacterium B3_TA06</name>
    <dbReference type="NCBI Taxonomy" id="2012487"/>
    <lineage>
        <taxon>Bacteria</taxon>
        <taxon>Bacteria division TA06</taxon>
    </lineage>
</organism>
<proteinExistence type="predicted"/>
<comment type="caution">
    <text evidence="2">The sequence shown here is derived from an EMBL/GenBank/DDBJ whole genome shotgun (WGS) entry which is preliminary data.</text>
</comment>
<sequence length="425" mass="48733">MDKNLLIITYYFPPLGGVGVQRVSKFCRYLPRFGWRPVVVAPQPSAFYAADEEMLAEVRHVSLYRVAGLDSFRMRQKLLGPLRPRIDSPLRWIARRFSWPDTQTAYIPAAFRLAYRMSEKTHAVFITAPPYSNLLLGRLLKRVANLPLIVDMRDPWVGHPEHDKPGWKRALNKRVERDVLEYADAIIAVTRSHTDDLRKRYQHLAPRIHYIPNGFDAADFTRNTRNTPTRKTPSTRERRPLTVCYTGILGLDHINRGTTLYAAIRRLRDEDGVTPARLRVEIMGELSAVEEERIRRSGVSTFIERLGHLSHRKVMRRLERADLAWLPYHAEYSHLIVPAKIYEYIGSGTPVLAVVNPSHETAELIRETGTGVVVPEGDIDGVIDALRMLLEGRFPYKPKPRVIARFGRCHETGQLARIIDRLVDG</sequence>
<evidence type="ECO:0000313" key="2">
    <source>
        <dbReference type="EMBL" id="TKJ37293.1"/>
    </source>
</evidence>
<accession>A0A532UQU9</accession>
<dbReference type="Proteomes" id="UP000317778">
    <property type="component" value="Unassembled WGS sequence"/>
</dbReference>
<dbReference type="Pfam" id="PF13692">
    <property type="entry name" value="Glyco_trans_1_4"/>
    <property type="match status" value="1"/>
</dbReference>
<dbReference type="Gene3D" id="3.40.50.2000">
    <property type="entry name" value="Glycogen Phosphorylase B"/>
    <property type="match status" value="2"/>
</dbReference>
<protein>
    <recommendedName>
        <fullName evidence="1">Glycosyltransferase subfamily 4-like N-terminal domain-containing protein</fullName>
    </recommendedName>
</protein>
<dbReference type="CDD" id="cd03794">
    <property type="entry name" value="GT4_WbuB-like"/>
    <property type="match status" value="1"/>
</dbReference>
<evidence type="ECO:0000259" key="1">
    <source>
        <dbReference type="Pfam" id="PF13579"/>
    </source>
</evidence>
<dbReference type="InterPro" id="IPR028098">
    <property type="entry name" value="Glyco_trans_4-like_N"/>
</dbReference>
<dbReference type="AlphaFoldDB" id="A0A532UQU9"/>